<name>A0A2P5BPP8_PARAD</name>
<organism evidence="1 2">
    <name type="scientific">Parasponia andersonii</name>
    <name type="common">Sponia andersonii</name>
    <dbReference type="NCBI Taxonomy" id="3476"/>
    <lineage>
        <taxon>Eukaryota</taxon>
        <taxon>Viridiplantae</taxon>
        <taxon>Streptophyta</taxon>
        <taxon>Embryophyta</taxon>
        <taxon>Tracheophyta</taxon>
        <taxon>Spermatophyta</taxon>
        <taxon>Magnoliopsida</taxon>
        <taxon>eudicotyledons</taxon>
        <taxon>Gunneridae</taxon>
        <taxon>Pentapetalae</taxon>
        <taxon>rosids</taxon>
        <taxon>fabids</taxon>
        <taxon>Rosales</taxon>
        <taxon>Cannabaceae</taxon>
        <taxon>Parasponia</taxon>
    </lineage>
</organism>
<feature type="non-terminal residue" evidence="1">
    <location>
        <position position="66"/>
    </location>
</feature>
<gene>
    <name evidence="1" type="ORF">PanWU01x14_221120</name>
</gene>
<dbReference type="AlphaFoldDB" id="A0A2P5BPP8"/>
<evidence type="ECO:0000313" key="1">
    <source>
        <dbReference type="EMBL" id="PON50740.1"/>
    </source>
</evidence>
<proteinExistence type="predicted"/>
<keyword evidence="2" id="KW-1185">Reference proteome</keyword>
<reference evidence="2" key="1">
    <citation type="submission" date="2016-06" db="EMBL/GenBank/DDBJ databases">
        <title>Parallel loss of symbiosis genes in relatives of nitrogen-fixing non-legume Parasponia.</title>
        <authorList>
            <person name="Van Velzen R."/>
            <person name="Holmer R."/>
            <person name="Bu F."/>
            <person name="Rutten L."/>
            <person name="Van Zeijl A."/>
            <person name="Liu W."/>
            <person name="Santuari L."/>
            <person name="Cao Q."/>
            <person name="Sharma T."/>
            <person name="Shen D."/>
            <person name="Roswanjaya Y."/>
            <person name="Wardhani T."/>
            <person name="Kalhor M.S."/>
            <person name="Jansen J."/>
            <person name="Van den Hoogen J."/>
            <person name="Gungor B."/>
            <person name="Hartog M."/>
            <person name="Hontelez J."/>
            <person name="Verver J."/>
            <person name="Yang W.-C."/>
            <person name="Schijlen E."/>
            <person name="Repin R."/>
            <person name="Schilthuizen M."/>
            <person name="Schranz E."/>
            <person name="Heidstra R."/>
            <person name="Miyata K."/>
            <person name="Fedorova E."/>
            <person name="Kohlen W."/>
            <person name="Bisseling T."/>
            <person name="Smit S."/>
            <person name="Geurts R."/>
        </authorList>
    </citation>
    <scope>NUCLEOTIDE SEQUENCE [LARGE SCALE GENOMIC DNA]</scope>
    <source>
        <strain evidence="2">cv. WU1-14</strain>
    </source>
</reference>
<comment type="caution">
    <text evidence="1">The sequence shown here is derived from an EMBL/GenBank/DDBJ whole genome shotgun (WGS) entry which is preliminary data.</text>
</comment>
<protein>
    <submittedName>
        <fullName evidence="1">Uncharacterized protein</fullName>
    </submittedName>
</protein>
<dbReference type="OrthoDB" id="10399591at2759"/>
<accession>A0A2P5BPP8</accession>
<sequence length="66" mass="7403">MVEGSQTPLTDLLTNSSPPLDYVAYHHQLTNVLHSHNHPSTSLSMSSIREWYLSTKAINPKGVWLT</sequence>
<dbReference type="EMBL" id="JXTB01000242">
    <property type="protein sequence ID" value="PON50740.1"/>
    <property type="molecule type" value="Genomic_DNA"/>
</dbReference>
<evidence type="ECO:0000313" key="2">
    <source>
        <dbReference type="Proteomes" id="UP000237105"/>
    </source>
</evidence>
<dbReference type="Proteomes" id="UP000237105">
    <property type="component" value="Unassembled WGS sequence"/>
</dbReference>